<keyword evidence="5 10" id="KW-0489">Methyltransferase</keyword>
<dbReference type="PANTHER" id="PTHR30027:SF3">
    <property type="entry name" value="16S RRNA (URACIL(1498)-N(3))-METHYLTRANSFERASE"/>
    <property type="match status" value="1"/>
</dbReference>
<feature type="domain" description="Ribosomal RNA small subunit methyltransferase E PUA-like" evidence="12">
    <location>
        <begin position="16"/>
        <end position="59"/>
    </location>
</feature>
<evidence type="ECO:0000256" key="6">
    <source>
        <dbReference type="ARBA" id="ARBA00022679"/>
    </source>
</evidence>
<dbReference type="SUPFAM" id="SSF75217">
    <property type="entry name" value="alpha/beta knot"/>
    <property type="match status" value="1"/>
</dbReference>
<dbReference type="InterPro" id="IPR029028">
    <property type="entry name" value="Alpha/beta_knot_MTases"/>
</dbReference>
<evidence type="ECO:0000256" key="1">
    <source>
        <dbReference type="ARBA" id="ARBA00004496"/>
    </source>
</evidence>
<dbReference type="PANTHER" id="PTHR30027">
    <property type="entry name" value="RIBOSOMAL RNA SMALL SUBUNIT METHYLTRANSFERASE E"/>
    <property type="match status" value="1"/>
</dbReference>
<organism evidence="13 16">
    <name type="scientific">Campylobacter coli</name>
    <dbReference type="NCBI Taxonomy" id="195"/>
    <lineage>
        <taxon>Bacteria</taxon>
        <taxon>Pseudomonadati</taxon>
        <taxon>Campylobacterota</taxon>
        <taxon>Epsilonproteobacteria</taxon>
        <taxon>Campylobacterales</taxon>
        <taxon>Campylobacteraceae</taxon>
        <taxon>Campylobacter</taxon>
    </lineage>
</organism>
<evidence type="ECO:0000256" key="2">
    <source>
        <dbReference type="ARBA" id="ARBA00005528"/>
    </source>
</evidence>
<evidence type="ECO:0000259" key="12">
    <source>
        <dbReference type="Pfam" id="PF20260"/>
    </source>
</evidence>
<name>A0A0Q2FV68_CAMCO</name>
<dbReference type="KEGG" id="ccoo:ATE51_03966"/>
<evidence type="ECO:0000313" key="14">
    <source>
        <dbReference type="EMBL" id="EAK5104281.1"/>
    </source>
</evidence>
<sequence length="217" mass="25375">MQFLYHKQAGEEILKLKGEEFAHLKARRIKENEILSLRNLEDDFIYEYKISNLDRNSCLLYFLHKHFKSHPQSELDLALAVIDTKILEKTLPFLNELGVKKLHLVFTEFSQRNFKLDFERLEKIIISSCEQCGRSHKMQIQSYKNIQEFSKVFPDAVLVDFEGEVKEFDKTRLYFIGPEGGFSPKEKQMFKEKICLKVPNILRSQSAAIAVAAKILL</sequence>
<dbReference type="GO" id="GO:0005737">
    <property type="term" value="C:cytoplasm"/>
    <property type="evidence" value="ECO:0007669"/>
    <property type="project" value="UniProtKB-SubCell"/>
</dbReference>
<dbReference type="Gene3D" id="3.40.1280.10">
    <property type="match status" value="1"/>
</dbReference>
<keyword evidence="4 10" id="KW-0698">rRNA processing</keyword>
<comment type="subcellular location">
    <subcellularLocation>
        <location evidence="1 10">Cytoplasm</location>
    </subcellularLocation>
</comment>
<dbReference type="RefSeq" id="WP_002781505.1">
    <property type="nucleotide sequence ID" value="NZ_AANHVQ020000022.1"/>
</dbReference>
<evidence type="ECO:0000313" key="13">
    <source>
        <dbReference type="EMBL" id="EAK4358834.1"/>
    </source>
</evidence>
<dbReference type="Proteomes" id="UP000411403">
    <property type="component" value="Unassembled WGS sequence"/>
</dbReference>
<dbReference type="EMBL" id="AACGUZ010000020">
    <property type="protein sequence ID" value="EAK5104281.1"/>
    <property type="molecule type" value="Genomic_DNA"/>
</dbReference>
<dbReference type="GO" id="GO:0070042">
    <property type="term" value="F:rRNA (uridine-N3-)-methyltransferase activity"/>
    <property type="evidence" value="ECO:0007669"/>
    <property type="project" value="TreeGrafter"/>
</dbReference>
<dbReference type="CDD" id="cd18084">
    <property type="entry name" value="RsmE-like"/>
    <property type="match status" value="1"/>
</dbReference>
<evidence type="ECO:0000313" key="16">
    <source>
        <dbReference type="Proteomes" id="UP000365807"/>
    </source>
</evidence>
<evidence type="ECO:0000256" key="10">
    <source>
        <dbReference type="PIRNR" id="PIRNR015601"/>
    </source>
</evidence>
<comment type="similarity">
    <text evidence="2 10">Belongs to the RNA methyltransferase RsmE family.</text>
</comment>
<keyword evidence="3 10" id="KW-0963">Cytoplasm</keyword>
<reference evidence="13 16" key="1">
    <citation type="submission" date="2018-06" db="EMBL/GenBank/DDBJ databases">
        <authorList>
            <consortium name="NARMS: The National Antimicrobial Resistance Monitoring System"/>
        </authorList>
    </citation>
    <scope>NUCLEOTIDE SEQUENCE [LARGE SCALE GENOMIC DNA]</scope>
    <source>
        <strain evidence="15 18">CVM N17C171</strain>
        <strain evidence="13 16">FSIS11807978</strain>
        <strain evidence="14 17">FSIS1711007</strain>
    </source>
</reference>
<accession>A0A0Q2FV68</accession>
<feature type="domain" description="Ribosomal RNA small subunit methyltransferase E methyltransferase" evidence="11">
    <location>
        <begin position="71"/>
        <end position="214"/>
    </location>
</feature>
<dbReference type="Pfam" id="PF20260">
    <property type="entry name" value="PUA_4"/>
    <property type="match status" value="1"/>
</dbReference>
<dbReference type="EMBL" id="AACGFG010000012">
    <property type="protein sequence ID" value="EAK4358834.1"/>
    <property type="molecule type" value="Genomic_DNA"/>
</dbReference>
<evidence type="ECO:0000256" key="3">
    <source>
        <dbReference type="ARBA" id="ARBA00022490"/>
    </source>
</evidence>
<gene>
    <name evidence="14" type="ORF">B9Q54_08415</name>
    <name evidence="13" type="ORF">C6T04_07935</name>
    <name evidence="15" type="ORF">DYU70_08695</name>
</gene>
<evidence type="ECO:0000313" key="15">
    <source>
        <dbReference type="EMBL" id="EAL9205223.1"/>
    </source>
</evidence>
<evidence type="ECO:0000256" key="5">
    <source>
        <dbReference type="ARBA" id="ARBA00022603"/>
    </source>
</evidence>
<dbReference type="Proteomes" id="UP000409545">
    <property type="component" value="Unassembled WGS sequence"/>
</dbReference>
<comment type="function">
    <text evidence="8 10">Specifically methylates the N3 position of the uracil ring of uridine 1498 (m3U1498) in 16S rRNA. Acts on the fully assembled 30S ribosomal subunit.</text>
</comment>
<proteinExistence type="inferred from homology"/>
<keyword evidence="6 10" id="KW-0808">Transferase</keyword>
<evidence type="ECO:0000256" key="9">
    <source>
        <dbReference type="ARBA" id="ARBA00047944"/>
    </source>
</evidence>
<dbReference type="Proteomes" id="UP000365807">
    <property type="component" value="Unassembled WGS sequence"/>
</dbReference>
<evidence type="ECO:0000256" key="4">
    <source>
        <dbReference type="ARBA" id="ARBA00022552"/>
    </source>
</evidence>
<evidence type="ECO:0000256" key="8">
    <source>
        <dbReference type="ARBA" id="ARBA00025699"/>
    </source>
</evidence>
<evidence type="ECO:0000313" key="17">
    <source>
        <dbReference type="Proteomes" id="UP000409545"/>
    </source>
</evidence>
<dbReference type="Pfam" id="PF04452">
    <property type="entry name" value="Methyltrans_RNA"/>
    <property type="match status" value="1"/>
</dbReference>
<dbReference type="OrthoDB" id="9815641at2"/>
<dbReference type="GO" id="GO:0070475">
    <property type="term" value="P:rRNA base methylation"/>
    <property type="evidence" value="ECO:0007669"/>
    <property type="project" value="TreeGrafter"/>
</dbReference>
<protein>
    <recommendedName>
        <fullName evidence="10">Ribosomal RNA small subunit methyltransferase E</fullName>
        <ecNumber evidence="10">2.1.1.193</ecNumber>
    </recommendedName>
</protein>
<evidence type="ECO:0000259" key="11">
    <source>
        <dbReference type="Pfam" id="PF04452"/>
    </source>
</evidence>
<dbReference type="InterPro" id="IPR046886">
    <property type="entry name" value="RsmE_MTase_dom"/>
</dbReference>
<dbReference type="PIRSF" id="PIRSF015601">
    <property type="entry name" value="MTase_slr0722"/>
    <property type="match status" value="1"/>
</dbReference>
<dbReference type="STRING" id="195.ATE51_03966"/>
<dbReference type="AlphaFoldDB" id="A0A0Q2FV68"/>
<dbReference type="InterPro" id="IPR029026">
    <property type="entry name" value="tRNA_m1G_MTases_N"/>
</dbReference>
<dbReference type="KEGG" id="ccof:VC76_07950"/>
<dbReference type="NCBIfam" id="NF008695">
    <property type="entry name" value="PRK11713.3-3"/>
    <property type="match status" value="1"/>
</dbReference>
<evidence type="ECO:0000256" key="7">
    <source>
        <dbReference type="ARBA" id="ARBA00022691"/>
    </source>
</evidence>
<comment type="catalytic activity">
    <reaction evidence="9 10">
        <text>uridine(1498) in 16S rRNA + S-adenosyl-L-methionine = N(3)-methyluridine(1498) in 16S rRNA + S-adenosyl-L-homocysteine + H(+)</text>
        <dbReference type="Rhea" id="RHEA:42920"/>
        <dbReference type="Rhea" id="RHEA-COMP:10283"/>
        <dbReference type="Rhea" id="RHEA-COMP:10284"/>
        <dbReference type="ChEBI" id="CHEBI:15378"/>
        <dbReference type="ChEBI" id="CHEBI:57856"/>
        <dbReference type="ChEBI" id="CHEBI:59789"/>
        <dbReference type="ChEBI" id="CHEBI:65315"/>
        <dbReference type="ChEBI" id="CHEBI:74502"/>
        <dbReference type="EC" id="2.1.1.193"/>
    </reaction>
</comment>
<dbReference type="NCBIfam" id="TIGR00046">
    <property type="entry name" value="RsmE family RNA methyltransferase"/>
    <property type="match status" value="1"/>
</dbReference>
<evidence type="ECO:0000313" key="18">
    <source>
        <dbReference type="Proteomes" id="UP000411403"/>
    </source>
</evidence>
<dbReference type="EMBL" id="AACSIE010000013">
    <property type="protein sequence ID" value="EAL9205223.1"/>
    <property type="molecule type" value="Genomic_DNA"/>
</dbReference>
<keyword evidence="7 10" id="KW-0949">S-adenosyl-L-methionine</keyword>
<dbReference type="eggNOG" id="COG1385">
    <property type="taxonomic scope" value="Bacteria"/>
</dbReference>
<dbReference type="EC" id="2.1.1.193" evidence="10"/>
<dbReference type="InterPro" id="IPR046887">
    <property type="entry name" value="RsmE_PUA-like"/>
</dbReference>
<dbReference type="InterPro" id="IPR006700">
    <property type="entry name" value="RsmE"/>
</dbReference>
<comment type="caution">
    <text evidence="13">The sequence shown here is derived from an EMBL/GenBank/DDBJ whole genome shotgun (WGS) entry which is preliminary data.</text>
</comment>